<evidence type="ECO:0000313" key="4">
    <source>
        <dbReference type="Proteomes" id="UP000243255"/>
    </source>
</evidence>
<dbReference type="Gene3D" id="3.30.830.10">
    <property type="entry name" value="Metalloenzyme, LuxS/M16 peptidase-like"/>
    <property type="match status" value="2"/>
</dbReference>
<feature type="domain" description="Peptidase M16 C-terminal" evidence="2">
    <location>
        <begin position="182"/>
        <end position="363"/>
    </location>
</feature>
<gene>
    <name evidence="3" type="ORF">SAMN04488530_10750</name>
</gene>
<dbReference type="InterPro" id="IPR011249">
    <property type="entry name" value="Metalloenz_LuxS/M16"/>
</dbReference>
<organism evidence="3 4">
    <name type="scientific">Asaccharospora irregularis DSM 2635</name>
    <dbReference type="NCBI Taxonomy" id="1121321"/>
    <lineage>
        <taxon>Bacteria</taxon>
        <taxon>Bacillati</taxon>
        <taxon>Bacillota</taxon>
        <taxon>Clostridia</taxon>
        <taxon>Peptostreptococcales</taxon>
        <taxon>Peptostreptococcaceae</taxon>
        <taxon>Asaccharospora</taxon>
    </lineage>
</organism>
<dbReference type="NCBIfam" id="NF047421">
    <property type="entry name" value="YfmH_fam"/>
    <property type="match status" value="1"/>
</dbReference>
<dbReference type="GO" id="GO:0046872">
    <property type="term" value="F:metal ion binding"/>
    <property type="evidence" value="ECO:0007669"/>
    <property type="project" value="InterPro"/>
</dbReference>
<proteinExistence type="predicted"/>
<protein>
    <submittedName>
        <fullName evidence="3">Predicted Zn-dependent peptidase</fullName>
    </submittedName>
</protein>
<dbReference type="STRING" id="1121321.SAMN04488530_10750"/>
<dbReference type="Pfam" id="PF05193">
    <property type="entry name" value="Peptidase_M16_C"/>
    <property type="match status" value="1"/>
</dbReference>
<dbReference type="OrthoDB" id="9811314at2"/>
<name>A0A1M5MJY6_9FIRM</name>
<dbReference type="PANTHER" id="PTHR11851:SF134">
    <property type="entry name" value="ZINC-DEPENDENT PROTEASE"/>
    <property type="match status" value="1"/>
</dbReference>
<accession>A0A1M5MJY6</accession>
<dbReference type="InterPro" id="IPR050361">
    <property type="entry name" value="MPP/UQCRC_Complex"/>
</dbReference>
<feature type="domain" description="Peptidase M16 N-terminal" evidence="1">
    <location>
        <begin position="53"/>
        <end position="176"/>
    </location>
</feature>
<evidence type="ECO:0000259" key="2">
    <source>
        <dbReference type="Pfam" id="PF05193"/>
    </source>
</evidence>
<dbReference type="PANTHER" id="PTHR11851">
    <property type="entry name" value="METALLOPROTEASE"/>
    <property type="match status" value="1"/>
</dbReference>
<dbReference type="Proteomes" id="UP000243255">
    <property type="component" value="Unassembled WGS sequence"/>
</dbReference>
<dbReference type="EMBL" id="FQWX01000007">
    <property type="protein sequence ID" value="SHG77680.1"/>
    <property type="molecule type" value="Genomic_DNA"/>
</dbReference>
<dbReference type="RefSeq" id="WP_073124812.1">
    <property type="nucleotide sequence ID" value="NZ_BAABCH010000024.1"/>
</dbReference>
<sequence length="431" mass="50133">MNKIVNDILKEELYYEKLENGLDVYFMPKPGFNQKYAVLATNYGSNELEFIPIGETEKIRVNEGIAHFLEHKMFEQPDGGNAFDKFSKWGANANAFTNFTMTAYLFSTTENFYESLEHLIDYVQTPYFTDENVEKEKGIIEQEIKMYDDDPDWNVYFNCLKAMYVNYPARIDIAGTVDSIYKITKEELYKCYNTFYNPGNMALFVVGDLEVDKVMEVVKEANNYDVQKLSQKIEVFYPDEPETVKEKEIVQKFPVSMPMFNIAFKDNKVGIRGNELLKKEVITDILIDMIFKKGSSLYEDLYMKGLINENFGAGFSSQVDYAFTIIGGDSKDPREVKRVILEFIDKYKKEGLLEDDFERSKKKKIGNFLKCFDSVNFIGNNFIAYNFKGINMLDYLDVVKEITFEEVEERLNSHFKEEFCTISIVEPVQSN</sequence>
<evidence type="ECO:0000313" key="3">
    <source>
        <dbReference type="EMBL" id="SHG77680.1"/>
    </source>
</evidence>
<dbReference type="Pfam" id="PF00675">
    <property type="entry name" value="Peptidase_M16"/>
    <property type="match status" value="1"/>
</dbReference>
<keyword evidence="4" id="KW-1185">Reference proteome</keyword>
<reference evidence="4" key="1">
    <citation type="submission" date="2016-11" db="EMBL/GenBank/DDBJ databases">
        <authorList>
            <person name="Varghese N."/>
            <person name="Submissions S."/>
        </authorList>
    </citation>
    <scope>NUCLEOTIDE SEQUENCE [LARGE SCALE GENOMIC DNA]</scope>
    <source>
        <strain evidence="4">DSM 2635</strain>
    </source>
</reference>
<dbReference type="AlphaFoldDB" id="A0A1M5MJY6"/>
<evidence type="ECO:0000259" key="1">
    <source>
        <dbReference type="Pfam" id="PF00675"/>
    </source>
</evidence>
<dbReference type="InterPro" id="IPR007863">
    <property type="entry name" value="Peptidase_M16_C"/>
</dbReference>
<dbReference type="SUPFAM" id="SSF63411">
    <property type="entry name" value="LuxS/MPP-like metallohydrolase"/>
    <property type="match status" value="2"/>
</dbReference>
<dbReference type="InterPro" id="IPR011765">
    <property type="entry name" value="Pept_M16_N"/>
</dbReference>